<name>A0A0F8ZIJ4_9ZZZZ</name>
<feature type="non-terminal residue" evidence="1">
    <location>
        <position position="1"/>
    </location>
</feature>
<accession>A0A0F8ZIJ4</accession>
<proteinExistence type="predicted"/>
<protein>
    <submittedName>
        <fullName evidence="1">Uncharacterized protein</fullName>
    </submittedName>
</protein>
<comment type="caution">
    <text evidence="1">The sequence shown here is derived from an EMBL/GenBank/DDBJ whole genome shotgun (WGS) entry which is preliminary data.</text>
</comment>
<reference evidence="1" key="1">
    <citation type="journal article" date="2015" name="Nature">
        <title>Complex archaea that bridge the gap between prokaryotes and eukaryotes.</title>
        <authorList>
            <person name="Spang A."/>
            <person name="Saw J.H."/>
            <person name="Jorgensen S.L."/>
            <person name="Zaremba-Niedzwiedzka K."/>
            <person name="Martijn J."/>
            <person name="Lind A.E."/>
            <person name="van Eijk R."/>
            <person name="Schleper C."/>
            <person name="Guy L."/>
            <person name="Ettema T.J."/>
        </authorList>
    </citation>
    <scope>NUCLEOTIDE SEQUENCE</scope>
</reference>
<sequence length="358" mass="42373">IREKWALQLKNYIHKVPNKEISKEAKMELETIIKRYCEIKAILFNNNILKADKGKLIQGRIEKCSPRFFELFEILKRFLGIYRYYNRNWMEQSLILEARKTAKQLSQKLENIKKESTLHQILNEKGLIVQKFKENLKQNLYNNTILDLKKKSTIIKIIQKETLSEEDKTKLISVLTNLSTKDLISLIGDDFRKYIESYVRWGLDFDKKLKMSILSDYLTSNDNKRNFAKNLVIRERRIKISTSEFKKIREKLVKKQVSFNTLRRIIGMSFENLYRGRSNSMDENSLKVLEKLIERKIKHTVFLGKFIEISLNDLEKLAEFIGIMLGDGGVYTSPKPVLNITLNRIDEKMYINYVKELI</sequence>
<gene>
    <name evidence="1" type="ORF">LCGC14_3030980</name>
</gene>
<evidence type="ECO:0000313" key="1">
    <source>
        <dbReference type="EMBL" id="KKK59776.1"/>
    </source>
</evidence>
<dbReference type="AlphaFoldDB" id="A0A0F8ZIJ4"/>
<organism evidence="1">
    <name type="scientific">marine sediment metagenome</name>
    <dbReference type="NCBI Taxonomy" id="412755"/>
    <lineage>
        <taxon>unclassified sequences</taxon>
        <taxon>metagenomes</taxon>
        <taxon>ecological metagenomes</taxon>
    </lineage>
</organism>
<feature type="non-terminal residue" evidence="1">
    <location>
        <position position="358"/>
    </location>
</feature>
<dbReference type="EMBL" id="LAZR01063296">
    <property type="protein sequence ID" value="KKK59776.1"/>
    <property type="molecule type" value="Genomic_DNA"/>
</dbReference>